<proteinExistence type="predicted"/>
<evidence type="ECO:0000313" key="2">
    <source>
        <dbReference type="EMBL" id="KAK7870246.1"/>
    </source>
</evidence>
<evidence type="ECO:0000313" key="3">
    <source>
        <dbReference type="Proteomes" id="UP001378592"/>
    </source>
</evidence>
<name>A0AAN9VUV3_9ORTH</name>
<organism evidence="2 3">
    <name type="scientific">Gryllus longicercus</name>
    <dbReference type="NCBI Taxonomy" id="2509291"/>
    <lineage>
        <taxon>Eukaryota</taxon>
        <taxon>Metazoa</taxon>
        <taxon>Ecdysozoa</taxon>
        <taxon>Arthropoda</taxon>
        <taxon>Hexapoda</taxon>
        <taxon>Insecta</taxon>
        <taxon>Pterygota</taxon>
        <taxon>Neoptera</taxon>
        <taxon>Polyneoptera</taxon>
        <taxon>Orthoptera</taxon>
        <taxon>Ensifera</taxon>
        <taxon>Gryllidea</taxon>
        <taxon>Grylloidea</taxon>
        <taxon>Gryllidae</taxon>
        <taxon>Gryllinae</taxon>
        <taxon>Gryllus</taxon>
    </lineage>
</organism>
<sequence>MEYYFQTGRIFGEHYKNSPATRIEGDSRNNTRTSHRRHPGRRHLEDRHRSYFPDALECDGSSTLTIGDSASGSAAGGLECDCSPSSTDLALALVSMSGSLEEFILFLSL</sequence>
<protein>
    <submittedName>
        <fullName evidence="2">Uncharacterized protein</fullName>
    </submittedName>
</protein>
<keyword evidence="3" id="KW-1185">Reference proteome</keyword>
<evidence type="ECO:0000256" key="1">
    <source>
        <dbReference type="SAM" id="MobiDB-lite"/>
    </source>
</evidence>
<dbReference type="EMBL" id="JAZDUA010000062">
    <property type="protein sequence ID" value="KAK7870246.1"/>
    <property type="molecule type" value="Genomic_DNA"/>
</dbReference>
<gene>
    <name evidence="2" type="ORF">R5R35_003514</name>
</gene>
<accession>A0AAN9VUV3</accession>
<comment type="caution">
    <text evidence="2">The sequence shown here is derived from an EMBL/GenBank/DDBJ whole genome shotgun (WGS) entry which is preliminary data.</text>
</comment>
<reference evidence="2 3" key="1">
    <citation type="submission" date="2024-03" db="EMBL/GenBank/DDBJ databases">
        <title>The genome assembly and annotation of the cricket Gryllus longicercus Weissman &amp; Gray.</title>
        <authorList>
            <person name="Szrajer S."/>
            <person name="Gray D."/>
            <person name="Ylla G."/>
        </authorList>
    </citation>
    <scope>NUCLEOTIDE SEQUENCE [LARGE SCALE GENOMIC DNA]</scope>
    <source>
        <strain evidence="2">DAG 2021-001</strain>
        <tissue evidence="2">Whole body minus gut</tissue>
    </source>
</reference>
<dbReference type="AlphaFoldDB" id="A0AAN9VUV3"/>
<dbReference type="Proteomes" id="UP001378592">
    <property type="component" value="Unassembled WGS sequence"/>
</dbReference>
<feature type="region of interest" description="Disordered" evidence="1">
    <location>
        <begin position="16"/>
        <end position="44"/>
    </location>
</feature>